<evidence type="ECO:0000313" key="2">
    <source>
        <dbReference type="Proteomes" id="UP000029965"/>
    </source>
</evidence>
<dbReference type="Bgee" id="ENSCSAG00000018557">
    <property type="expression patterns" value="Expressed in blood"/>
</dbReference>
<reference evidence="1" key="3">
    <citation type="submission" date="2025-09" db="UniProtKB">
        <authorList>
            <consortium name="Ensembl"/>
        </authorList>
    </citation>
    <scope>IDENTIFICATION</scope>
</reference>
<dbReference type="Ensembl" id="ENSCSAT00000018647.1">
    <property type="protein sequence ID" value="ENSCSAP00000018094.1"/>
    <property type="gene ID" value="ENSCSAG00000018557.1"/>
</dbReference>
<reference evidence="1" key="2">
    <citation type="submission" date="2025-08" db="UniProtKB">
        <authorList>
            <consortium name="Ensembl"/>
        </authorList>
    </citation>
    <scope>IDENTIFICATION</scope>
</reference>
<organism evidence="1 2">
    <name type="scientific">Chlorocebus sabaeus</name>
    <name type="common">Green monkey</name>
    <name type="synonym">Simia sabaea</name>
    <dbReference type="NCBI Taxonomy" id="60711"/>
    <lineage>
        <taxon>Eukaryota</taxon>
        <taxon>Metazoa</taxon>
        <taxon>Chordata</taxon>
        <taxon>Craniata</taxon>
        <taxon>Vertebrata</taxon>
        <taxon>Euteleostomi</taxon>
        <taxon>Mammalia</taxon>
        <taxon>Eutheria</taxon>
        <taxon>Euarchontoglires</taxon>
        <taxon>Primates</taxon>
        <taxon>Haplorrhini</taxon>
        <taxon>Catarrhini</taxon>
        <taxon>Cercopithecidae</taxon>
        <taxon>Cercopithecinae</taxon>
        <taxon>Chlorocebus</taxon>
    </lineage>
</organism>
<sequence>RKTSSKLLEEMATSSLHFTSSQHKDTKCKRQHFPSALAGKSLEEDCSYQPSQDHLIREEWLSRKGC</sequence>
<accession>A0A0D9SB55</accession>
<dbReference type="Proteomes" id="UP000029965">
    <property type="component" value="Chromosome 8"/>
</dbReference>
<keyword evidence="2" id="KW-1185">Reference proteome</keyword>
<dbReference type="AlphaFoldDB" id="A0A0D9SB55"/>
<reference evidence="1 2" key="1">
    <citation type="submission" date="2014-03" db="EMBL/GenBank/DDBJ databases">
        <authorList>
            <person name="Warren W."/>
            <person name="Wilson R.K."/>
        </authorList>
    </citation>
    <scope>NUCLEOTIDE SEQUENCE</scope>
</reference>
<name>A0A0D9SB55_CHLSB</name>
<dbReference type="EMBL" id="AQIB01087648">
    <property type="status" value="NOT_ANNOTATED_CDS"/>
    <property type="molecule type" value="Genomic_DNA"/>
</dbReference>
<evidence type="ECO:0000313" key="1">
    <source>
        <dbReference type="Ensembl" id="ENSCSAP00000018094.1"/>
    </source>
</evidence>
<proteinExistence type="predicted"/>
<dbReference type="eggNOG" id="ENOG502TJDK">
    <property type="taxonomic scope" value="Eukaryota"/>
</dbReference>
<protein>
    <submittedName>
        <fullName evidence="1">Uncharacterized protein</fullName>
    </submittedName>
</protein>